<reference evidence="2 3" key="1">
    <citation type="journal article" date="2019" name="Sci. Rep.">
        <title>A high-quality genome of Eragrostis curvula grass provides insights into Poaceae evolution and supports new strategies to enhance forage quality.</title>
        <authorList>
            <person name="Carballo J."/>
            <person name="Santos B.A.C.M."/>
            <person name="Zappacosta D."/>
            <person name="Garbus I."/>
            <person name="Selva J.P."/>
            <person name="Gallo C.A."/>
            <person name="Diaz A."/>
            <person name="Albertini E."/>
            <person name="Caccamo M."/>
            <person name="Echenique V."/>
        </authorList>
    </citation>
    <scope>NUCLEOTIDE SEQUENCE [LARGE SCALE GENOMIC DNA]</scope>
    <source>
        <strain evidence="3">cv. Victoria</strain>
        <tissue evidence="2">Leaf</tissue>
    </source>
</reference>
<feature type="non-terminal residue" evidence="2">
    <location>
        <position position="1"/>
    </location>
</feature>
<dbReference type="PANTHER" id="PTHR33165:SF30">
    <property type="entry name" value="DUF295 DOMAIN-CONTAINING PROTEIN"/>
    <property type="match status" value="1"/>
</dbReference>
<comment type="caution">
    <text evidence="2">The sequence shown here is derived from an EMBL/GenBank/DDBJ whole genome shotgun (WGS) entry which is preliminary data.</text>
</comment>
<dbReference type="Pfam" id="PF03478">
    <property type="entry name" value="Beta-prop_KIB1-4"/>
    <property type="match status" value="1"/>
</dbReference>
<gene>
    <name evidence="2" type="ORF">EJB05_40514</name>
</gene>
<organism evidence="2 3">
    <name type="scientific">Eragrostis curvula</name>
    <name type="common">weeping love grass</name>
    <dbReference type="NCBI Taxonomy" id="38414"/>
    <lineage>
        <taxon>Eukaryota</taxon>
        <taxon>Viridiplantae</taxon>
        <taxon>Streptophyta</taxon>
        <taxon>Embryophyta</taxon>
        <taxon>Tracheophyta</taxon>
        <taxon>Spermatophyta</taxon>
        <taxon>Magnoliopsida</taxon>
        <taxon>Liliopsida</taxon>
        <taxon>Poales</taxon>
        <taxon>Poaceae</taxon>
        <taxon>PACMAD clade</taxon>
        <taxon>Chloridoideae</taxon>
        <taxon>Eragrostideae</taxon>
        <taxon>Eragrostidinae</taxon>
        <taxon>Eragrostis</taxon>
    </lineage>
</organism>
<proteinExistence type="predicted"/>
<keyword evidence="3" id="KW-1185">Reference proteome</keyword>
<accession>A0A5J9TQ00</accession>
<dbReference type="Proteomes" id="UP000324897">
    <property type="component" value="Unassembled WGS sequence"/>
</dbReference>
<dbReference type="InterPro" id="IPR005174">
    <property type="entry name" value="KIB1-4_b-propeller"/>
</dbReference>
<dbReference type="OrthoDB" id="689185at2759"/>
<sequence length="410" mass="46228">MPCTLSTQKRPRPAHLDPTMPDWSSLPPELICHIGDCFLAANDLDYYMNFRAVCLSWCLATADPCEDAKNPRFMPNNWVLLERNDDNCIVTLMNINTGRLLSKNVPLLAMYHFVGVTSGGLFLLGEAESPYQAFMFNPFTESAVVRFKVKIQWGGVRMVVMTTSPEMIFITGQVEGNIMWADQSCEQFHKSWVPYRHKPTCLTSFAGNVYLIHREGAILSIVPYDATKAFSAHNIALATTIPSLSQGLPSYYLVESEGELLRVTRTCYSLPGEQLVHRVDTVKKVLEPVSSIGNRALFVSHVRCLSLDASKFPTVESGCIYFVDTIPRLRAEPSNLEPSFMTIHRLNDGSEERIMLDSDTIEGCFHPFTLAHVLANFCKSLYYADRETEFFFTHESESDDESSESDLRII</sequence>
<dbReference type="EMBL" id="RWGY01000034">
    <property type="protein sequence ID" value="TVU13456.1"/>
    <property type="molecule type" value="Genomic_DNA"/>
</dbReference>
<protein>
    <recommendedName>
        <fullName evidence="1">KIB1-4 beta-propeller domain-containing protein</fullName>
    </recommendedName>
</protein>
<dbReference type="Gramene" id="TVU13456">
    <property type="protein sequence ID" value="TVU13456"/>
    <property type="gene ID" value="EJB05_40514"/>
</dbReference>
<feature type="domain" description="KIB1-4 beta-propeller" evidence="1">
    <location>
        <begin position="94"/>
        <end position="328"/>
    </location>
</feature>
<dbReference type="AlphaFoldDB" id="A0A5J9TQ00"/>
<name>A0A5J9TQ00_9POAL</name>
<evidence type="ECO:0000313" key="2">
    <source>
        <dbReference type="EMBL" id="TVU13456.1"/>
    </source>
</evidence>
<dbReference type="PANTHER" id="PTHR33165">
    <property type="entry name" value="F-BOX DOMAIN CONTAINING PROTEIN-LIKE-RELATED"/>
    <property type="match status" value="1"/>
</dbReference>
<evidence type="ECO:0000259" key="1">
    <source>
        <dbReference type="Pfam" id="PF03478"/>
    </source>
</evidence>
<evidence type="ECO:0000313" key="3">
    <source>
        <dbReference type="Proteomes" id="UP000324897"/>
    </source>
</evidence>